<organism evidence="1 2">
    <name type="scientific">Ostreobium quekettii</name>
    <dbReference type="NCBI Taxonomy" id="121088"/>
    <lineage>
        <taxon>Eukaryota</taxon>
        <taxon>Viridiplantae</taxon>
        <taxon>Chlorophyta</taxon>
        <taxon>core chlorophytes</taxon>
        <taxon>Ulvophyceae</taxon>
        <taxon>TCBD clade</taxon>
        <taxon>Bryopsidales</taxon>
        <taxon>Ostreobineae</taxon>
        <taxon>Ostreobiaceae</taxon>
        <taxon>Ostreobium</taxon>
    </lineage>
</organism>
<evidence type="ECO:0000313" key="2">
    <source>
        <dbReference type="Proteomes" id="UP000708148"/>
    </source>
</evidence>
<dbReference type="AlphaFoldDB" id="A0A8S1INK1"/>
<sequence length="100" mass="11258">MGVGSARRRVCRPFRPLLMQFRVMEMEKGPPGRSDREVNTKESQLAVVADAHMSQVMQRDSQSLKNQESCPGDRDVLLGCTAHARRMSTSHIVHRLVRAA</sequence>
<protein>
    <submittedName>
        <fullName evidence="1">Uncharacterized protein</fullName>
    </submittedName>
</protein>
<name>A0A8S1INK1_9CHLO</name>
<keyword evidence="2" id="KW-1185">Reference proteome</keyword>
<accession>A0A8S1INK1</accession>
<evidence type="ECO:0000313" key="1">
    <source>
        <dbReference type="EMBL" id="CAD7695173.1"/>
    </source>
</evidence>
<dbReference type="Proteomes" id="UP000708148">
    <property type="component" value="Unassembled WGS sequence"/>
</dbReference>
<reference evidence="1" key="1">
    <citation type="submission" date="2020-12" db="EMBL/GenBank/DDBJ databases">
        <authorList>
            <person name="Iha C."/>
        </authorList>
    </citation>
    <scope>NUCLEOTIDE SEQUENCE</scope>
</reference>
<comment type="caution">
    <text evidence="1">The sequence shown here is derived from an EMBL/GenBank/DDBJ whole genome shotgun (WGS) entry which is preliminary data.</text>
</comment>
<proteinExistence type="predicted"/>
<gene>
    <name evidence="1" type="ORF">OSTQU699_LOCUS534</name>
</gene>
<dbReference type="EMBL" id="CAJHUC010000315">
    <property type="protein sequence ID" value="CAD7695173.1"/>
    <property type="molecule type" value="Genomic_DNA"/>
</dbReference>